<evidence type="ECO:0000313" key="1">
    <source>
        <dbReference type="EMBL" id="SDB44955.1"/>
    </source>
</evidence>
<evidence type="ECO:0000313" key="2">
    <source>
        <dbReference type="Proteomes" id="UP000199071"/>
    </source>
</evidence>
<sequence length="192" mass="20533">MDELRSILRTGTAREHARLDGAIGAGPLDRPEHYRRFLAMHGSVLPTLERRLEAAGIGALLPDWHERRRRMALAADLAALGISVIGDEAVDLGPDETSPAAIAGAAYVLEGSRLGGRVLRKTLPDDDRPAPTAFLDHGIGKPLWPTFVDRLATLDLDDAAADRAVLAARGVFAAYERAFQRAARPVAAFAGA</sequence>
<gene>
    <name evidence="1" type="ORF">SAMN02982931_03443</name>
</gene>
<accession>A0A1G6DJF2</accession>
<dbReference type="Gene3D" id="1.20.910.10">
    <property type="entry name" value="Heme oxygenase-like"/>
    <property type="match status" value="1"/>
</dbReference>
<dbReference type="GO" id="GO:0004392">
    <property type="term" value="F:heme oxygenase (decyclizing) activity"/>
    <property type="evidence" value="ECO:0007669"/>
    <property type="project" value="InterPro"/>
</dbReference>
<dbReference type="Pfam" id="PF01126">
    <property type="entry name" value="Heme_oxygenase"/>
    <property type="match status" value="1"/>
</dbReference>
<dbReference type="RefSeq" id="WP_175478496.1">
    <property type="nucleotide sequence ID" value="NZ_FMXQ01000007.1"/>
</dbReference>
<proteinExistence type="predicted"/>
<dbReference type="GO" id="GO:0006788">
    <property type="term" value="P:heme oxidation"/>
    <property type="evidence" value="ECO:0007669"/>
    <property type="project" value="InterPro"/>
</dbReference>
<dbReference type="AlphaFoldDB" id="A0A1G6DJF2"/>
<keyword evidence="2" id="KW-1185">Reference proteome</keyword>
<dbReference type="CDD" id="cd19166">
    <property type="entry name" value="HemeO-bac"/>
    <property type="match status" value="1"/>
</dbReference>
<reference evidence="1 2" key="1">
    <citation type="submission" date="2016-10" db="EMBL/GenBank/DDBJ databases">
        <authorList>
            <person name="de Groot N.N."/>
        </authorList>
    </citation>
    <scope>NUCLEOTIDE SEQUENCE [LARGE SCALE GENOMIC DNA]</scope>
    <source>
        <strain evidence="1 2">ATCC 35022</strain>
    </source>
</reference>
<protein>
    <submittedName>
        <fullName evidence="1">Heme oxygenase</fullName>
    </submittedName>
</protein>
<organism evidence="1 2">
    <name type="scientific">Bauldia litoralis</name>
    <dbReference type="NCBI Taxonomy" id="665467"/>
    <lineage>
        <taxon>Bacteria</taxon>
        <taxon>Pseudomonadati</taxon>
        <taxon>Pseudomonadota</taxon>
        <taxon>Alphaproteobacteria</taxon>
        <taxon>Hyphomicrobiales</taxon>
        <taxon>Kaistiaceae</taxon>
        <taxon>Bauldia</taxon>
    </lineage>
</organism>
<dbReference type="InterPro" id="IPR016053">
    <property type="entry name" value="Haem_Oase-like"/>
</dbReference>
<dbReference type="SUPFAM" id="SSF48613">
    <property type="entry name" value="Heme oxygenase-like"/>
    <property type="match status" value="1"/>
</dbReference>
<dbReference type="STRING" id="665467.SAMN02982931_03443"/>
<dbReference type="Proteomes" id="UP000199071">
    <property type="component" value="Unassembled WGS sequence"/>
</dbReference>
<dbReference type="InterPro" id="IPR016084">
    <property type="entry name" value="Haem_Oase-like_multi-hlx"/>
</dbReference>
<dbReference type="EMBL" id="FMXQ01000007">
    <property type="protein sequence ID" value="SDB44955.1"/>
    <property type="molecule type" value="Genomic_DNA"/>
</dbReference>
<name>A0A1G6DJF2_9HYPH</name>